<evidence type="ECO:0000256" key="14">
    <source>
        <dbReference type="ARBA" id="ARBA00023012"/>
    </source>
</evidence>
<feature type="transmembrane region" description="Helical" evidence="16">
    <location>
        <begin position="12"/>
        <end position="35"/>
    </location>
</feature>
<keyword evidence="13 16" id="KW-1133">Transmembrane helix</keyword>
<dbReference type="InterPro" id="IPR011006">
    <property type="entry name" value="CheY-like_superfamily"/>
</dbReference>
<dbReference type="InterPro" id="IPR015387">
    <property type="entry name" value="LuxQ-periplasm_dom"/>
</dbReference>
<evidence type="ECO:0000256" key="9">
    <source>
        <dbReference type="ARBA" id="ARBA00022692"/>
    </source>
</evidence>
<proteinExistence type="predicted"/>
<dbReference type="GO" id="GO:0005886">
    <property type="term" value="C:plasma membrane"/>
    <property type="evidence" value="ECO:0007669"/>
    <property type="project" value="UniProtKB-SubCell"/>
</dbReference>
<dbReference type="SMART" id="SM00387">
    <property type="entry name" value="HATPase_c"/>
    <property type="match status" value="1"/>
</dbReference>
<keyword evidence="6" id="KW-0997">Cell inner membrane</keyword>
<dbReference type="InterPro" id="IPR029151">
    <property type="entry name" value="Sensor-like_sf"/>
</dbReference>
<dbReference type="InterPro" id="IPR003661">
    <property type="entry name" value="HisK_dim/P_dom"/>
</dbReference>
<dbReference type="SUPFAM" id="SSF55874">
    <property type="entry name" value="ATPase domain of HSP90 chaperone/DNA topoisomerase II/histidine kinase"/>
    <property type="match status" value="1"/>
</dbReference>
<organism evidence="19 20">
    <name type="scientific">Vibrio tapetis subsp. tapetis</name>
    <dbReference type="NCBI Taxonomy" id="1671868"/>
    <lineage>
        <taxon>Bacteria</taxon>
        <taxon>Pseudomonadati</taxon>
        <taxon>Pseudomonadota</taxon>
        <taxon>Gammaproteobacteria</taxon>
        <taxon>Vibrionales</taxon>
        <taxon>Vibrionaceae</taxon>
        <taxon>Vibrio</taxon>
    </lineage>
</organism>
<reference evidence="19 20" key="1">
    <citation type="submission" date="2017-10" db="EMBL/GenBank/DDBJ databases">
        <authorList>
            <person name="Banno H."/>
            <person name="Chua N.-H."/>
        </authorList>
    </citation>
    <scope>NUCLEOTIDE SEQUENCE [LARGE SCALE GENOMIC DNA]</scope>
    <source>
        <strain evidence="19">Vibrio tapetis CECT4600</strain>
    </source>
</reference>
<name>A0A2N8ZIN6_9VIBR</name>
<evidence type="ECO:0000256" key="12">
    <source>
        <dbReference type="ARBA" id="ARBA00022912"/>
    </source>
</evidence>
<evidence type="ECO:0000256" key="2">
    <source>
        <dbReference type="ARBA" id="ARBA00004429"/>
    </source>
</evidence>
<evidence type="ECO:0000259" key="18">
    <source>
        <dbReference type="PROSITE" id="PS50110"/>
    </source>
</evidence>
<dbReference type="Gene3D" id="3.40.50.2300">
    <property type="match status" value="1"/>
</dbReference>
<gene>
    <name evidence="19" type="primary">luxQ</name>
    <name evidence="19" type="ORF">VTAP4600_B0125</name>
</gene>
<dbReference type="PANTHER" id="PTHR43047:SF78">
    <property type="entry name" value="SENSORY_REGULATORY PROTEIN RPFC"/>
    <property type="match status" value="1"/>
</dbReference>
<evidence type="ECO:0000256" key="1">
    <source>
        <dbReference type="ARBA" id="ARBA00000085"/>
    </source>
</evidence>
<keyword evidence="9 16" id="KW-0812">Transmembrane</keyword>
<evidence type="ECO:0000256" key="13">
    <source>
        <dbReference type="ARBA" id="ARBA00022989"/>
    </source>
</evidence>
<evidence type="ECO:0000256" key="8">
    <source>
        <dbReference type="ARBA" id="ARBA00022679"/>
    </source>
</evidence>
<comment type="catalytic activity">
    <reaction evidence="1">
        <text>ATP + protein L-histidine = ADP + protein N-phospho-L-histidine.</text>
        <dbReference type="EC" id="2.7.13.3"/>
    </reaction>
</comment>
<keyword evidence="14" id="KW-0902">Two-component regulatory system</keyword>
<evidence type="ECO:0000313" key="19">
    <source>
        <dbReference type="EMBL" id="SON51736.1"/>
    </source>
</evidence>
<dbReference type="PRINTS" id="PR00344">
    <property type="entry name" value="BCTRLSENSOR"/>
</dbReference>
<dbReference type="SUPFAM" id="SSF103190">
    <property type="entry name" value="Sensory domain-like"/>
    <property type="match status" value="1"/>
</dbReference>
<dbReference type="Gene3D" id="1.10.287.130">
    <property type="match status" value="1"/>
</dbReference>
<dbReference type="SMART" id="SM00448">
    <property type="entry name" value="REC"/>
    <property type="match status" value="1"/>
</dbReference>
<keyword evidence="16" id="KW-0472">Membrane</keyword>
<evidence type="ECO:0000313" key="20">
    <source>
        <dbReference type="Proteomes" id="UP000235828"/>
    </source>
</evidence>
<sequence>MHFKKKHKLATLLIRFIILIFRVLMMGVVLFSYQWSSKIIQQEVERTSSQASSLIQHLFDYKLMTMQSHQDSNAMSLTLQNLLESGAERELDFFFLDVEQSDPVNSPDFRFVTELNGDIRWSDGNSYFYGLTDDSLIGFAKDTDANSFWSFKHESSIMGMRDILLRRSPIISTKNGQLLGYLYVAMVLNNNFSLIEQMKEASNSDGIILLSENNAVAASIYEDDPLYEWVLKAKDGNVDVYFKNYLFNITDIKIHDVKTPLSVAIVQNNSTVQSLEDSYKLGLSISLVIMLCLALVIRQIIQRIINTELSSLMDYARSASDHHNNLKFQGSSIYEFEHVGTALEGAFSSIKEKDKSFQDLFNFSLSPIIVWGTDGTIMKMNPAAHKALLLEDFDEALDAFQSKVSLYLTLVMKGETAMGVNIPIENKTFRWNLSSIEMDSGIHSIIGQGQDITALIDAEQQSNLARLEAESSANARADFLAKMSHEIRTPLNAILGVSQLLKHSLTHTKNKEQVDLLYRSGEHLLTVLNDVLDFSKIEQGKLHIETSDFVFTRFVQPLVNIHHQLCLNKNLEFDVHNDIPTDAVICTDQVRLNQIILNLLSNAIKFTSSGSIKLHFYFGETDNDGEAKANDRVLCVVVQDTGIGLTDVSIKSMFEPFTQAERTTTREFGGSGLGLAIVKNLLDMMGGYIHVVSTLGQGSEFKVTIPVVVSEQGQMDTVIEEAKHHYELFEEPQRVLLVEDNKSNAFIAQAFCTKYNMDTVWVEDGVAAIEKLKVESFDLILMDNQMPNMDGVEATRIIRNELGIVTPIFACTADAFESTKQAFMDAVANYIIVKPIKELPLFEALSFYKERFLQQ</sequence>
<dbReference type="InterPro" id="IPR001789">
    <property type="entry name" value="Sig_transdc_resp-reg_receiver"/>
</dbReference>
<dbReference type="SUPFAM" id="SSF52172">
    <property type="entry name" value="CheY-like"/>
    <property type="match status" value="1"/>
</dbReference>
<dbReference type="RefSeq" id="WP_102524132.1">
    <property type="nucleotide sequence ID" value="NZ_LT960612.1"/>
</dbReference>
<keyword evidence="20" id="KW-1185">Reference proteome</keyword>
<dbReference type="InterPro" id="IPR036097">
    <property type="entry name" value="HisK_dim/P_sf"/>
</dbReference>
<dbReference type="KEGG" id="vta:B0125"/>
<dbReference type="AlphaFoldDB" id="A0A2N8ZIN6"/>
<feature type="domain" description="Response regulatory" evidence="18">
    <location>
        <begin position="734"/>
        <end position="849"/>
    </location>
</feature>
<keyword evidence="7 15" id="KW-0597">Phosphoprotein</keyword>
<dbReference type="Gene3D" id="3.30.450.220">
    <property type="entry name" value="LuxQ periplasmic domain, N-terminal subdomain"/>
    <property type="match status" value="1"/>
</dbReference>
<dbReference type="FunFam" id="3.30.565.10:FF:000010">
    <property type="entry name" value="Sensor histidine kinase RcsC"/>
    <property type="match status" value="1"/>
</dbReference>
<dbReference type="InterPro" id="IPR004358">
    <property type="entry name" value="Sig_transdc_His_kin-like_C"/>
</dbReference>
<evidence type="ECO:0000256" key="3">
    <source>
        <dbReference type="ARBA" id="ARBA00012438"/>
    </source>
</evidence>
<keyword evidence="8 19" id="KW-0808">Transferase</keyword>
<dbReference type="Gene3D" id="3.30.565.10">
    <property type="entry name" value="Histidine kinase-like ATPase, C-terminal domain"/>
    <property type="match status" value="1"/>
</dbReference>
<evidence type="ECO:0000256" key="4">
    <source>
        <dbReference type="ARBA" id="ARBA00019468"/>
    </source>
</evidence>
<dbReference type="PROSITE" id="PS50109">
    <property type="entry name" value="HIS_KIN"/>
    <property type="match status" value="1"/>
</dbReference>
<dbReference type="GO" id="GO:0000155">
    <property type="term" value="F:phosphorelay sensor kinase activity"/>
    <property type="evidence" value="ECO:0007669"/>
    <property type="project" value="InterPro"/>
</dbReference>
<dbReference type="GO" id="GO:0004721">
    <property type="term" value="F:phosphoprotein phosphatase activity"/>
    <property type="evidence" value="ECO:0007669"/>
    <property type="project" value="UniProtKB-KW"/>
</dbReference>
<dbReference type="PROSITE" id="PS50110">
    <property type="entry name" value="RESPONSE_REGULATORY"/>
    <property type="match status" value="1"/>
</dbReference>
<dbReference type="InterPro" id="IPR003594">
    <property type="entry name" value="HATPase_dom"/>
</dbReference>
<evidence type="ECO:0000256" key="10">
    <source>
        <dbReference type="ARBA" id="ARBA00022777"/>
    </source>
</evidence>
<evidence type="ECO:0000256" key="6">
    <source>
        <dbReference type="ARBA" id="ARBA00022519"/>
    </source>
</evidence>
<dbReference type="Proteomes" id="UP000235828">
    <property type="component" value="Chromosome B"/>
</dbReference>
<dbReference type="Pfam" id="PF00072">
    <property type="entry name" value="Response_reg"/>
    <property type="match status" value="1"/>
</dbReference>
<evidence type="ECO:0000256" key="7">
    <source>
        <dbReference type="ARBA" id="ARBA00022553"/>
    </source>
</evidence>
<evidence type="ECO:0000256" key="15">
    <source>
        <dbReference type="PROSITE-ProRule" id="PRU00169"/>
    </source>
</evidence>
<feature type="domain" description="Histidine kinase" evidence="17">
    <location>
        <begin position="482"/>
        <end position="709"/>
    </location>
</feature>
<dbReference type="OrthoDB" id="9810730at2"/>
<evidence type="ECO:0000256" key="16">
    <source>
        <dbReference type="SAM" id="Phobius"/>
    </source>
</evidence>
<keyword evidence="12" id="KW-0904">Protein phosphatase</keyword>
<dbReference type="Pfam" id="PF00512">
    <property type="entry name" value="HisKA"/>
    <property type="match status" value="1"/>
</dbReference>
<dbReference type="InterPro" id="IPR043056">
    <property type="entry name" value="LuxQ-periplasm_N"/>
</dbReference>
<dbReference type="Pfam" id="PF09308">
    <property type="entry name" value="LuxQ-periplasm"/>
    <property type="match status" value="1"/>
</dbReference>
<keyword evidence="5" id="KW-1003">Cell membrane</keyword>
<dbReference type="Pfam" id="PF02518">
    <property type="entry name" value="HATPase_c"/>
    <property type="match status" value="1"/>
</dbReference>
<protein>
    <recommendedName>
        <fullName evidence="4">Autoinducer 2 sensor kinase/phosphatase LuxQ</fullName>
        <ecNumber evidence="3">2.7.13.3</ecNumber>
    </recommendedName>
</protein>
<dbReference type="PANTHER" id="PTHR43047">
    <property type="entry name" value="TWO-COMPONENT HISTIDINE PROTEIN KINASE"/>
    <property type="match status" value="1"/>
</dbReference>
<dbReference type="InterPro" id="IPR036890">
    <property type="entry name" value="HATPase_C_sf"/>
</dbReference>
<evidence type="ECO:0000259" key="17">
    <source>
        <dbReference type="PROSITE" id="PS50109"/>
    </source>
</evidence>
<keyword evidence="11 19" id="KW-0378">Hydrolase</keyword>
<accession>A0A2N8ZIN6</accession>
<feature type="modified residue" description="4-aspartylphosphate" evidence="15">
    <location>
        <position position="783"/>
    </location>
</feature>
<dbReference type="CDD" id="cd00082">
    <property type="entry name" value="HisKA"/>
    <property type="match status" value="1"/>
</dbReference>
<comment type="subcellular location">
    <subcellularLocation>
        <location evidence="2">Cell inner membrane</location>
        <topology evidence="2">Multi-pass membrane protein</topology>
    </subcellularLocation>
</comment>
<keyword evidence="10 19" id="KW-0418">Kinase</keyword>
<evidence type="ECO:0000256" key="11">
    <source>
        <dbReference type="ARBA" id="ARBA00022801"/>
    </source>
</evidence>
<dbReference type="CDD" id="cd17546">
    <property type="entry name" value="REC_hyHK_CKI1_RcsC-like"/>
    <property type="match status" value="1"/>
</dbReference>
<dbReference type="InterPro" id="IPR005467">
    <property type="entry name" value="His_kinase_dom"/>
</dbReference>
<dbReference type="SUPFAM" id="SSF47384">
    <property type="entry name" value="Homodimeric domain of signal transducing histidine kinase"/>
    <property type="match status" value="1"/>
</dbReference>
<dbReference type="CDD" id="cd16922">
    <property type="entry name" value="HATPase_EvgS-ArcB-TorS-like"/>
    <property type="match status" value="1"/>
</dbReference>
<dbReference type="SMART" id="SM00388">
    <property type="entry name" value="HisKA"/>
    <property type="match status" value="1"/>
</dbReference>
<evidence type="ECO:0000256" key="5">
    <source>
        <dbReference type="ARBA" id="ARBA00022475"/>
    </source>
</evidence>
<dbReference type="EMBL" id="LT960612">
    <property type="protein sequence ID" value="SON51736.1"/>
    <property type="molecule type" value="Genomic_DNA"/>
</dbReference>
<dbReference type="EC" id="2.7.13.3" evidence="3"/>